<proteinExistence type="predicted"/>
<comment type="caution">
    <text evidence="1">The sequence shown here is derived from an EMBL/GenBank/DDBJ whole genome shotgun (WGS) entry which is preliminary data.</text>
</comment>
<dbReference type="PATRIC" id="fig|380242.3.peg.809"/>
<dbReference type="Pfam" id="PF13557">
    <property type="entry name" value="Phenol_MetA_deg"/>
    <property type="match status" value="1"/>
</dbReference>
<keyword evidence="2" id="KW-1185">Reference proteome</keyword>
<protein>
    <submittedName>
        <fullName evidence="1">Uncharacterized protein</fullName>
    </submittedName>
</protein>
<evidence type="ECO:0000313" key="2">
    <source>
        <dbReference type="Proteomes" id="UP000034954"/>
    </source>
</evidence>
<dbReference type="InterPro" id="IPR025737">
    <property type="entry name" value="FApF"/>
</dbReference>
<gene>
    <name evidence="1" type="ORF">BROFUL_00640</name>
</gene>
<evidence type="ECO:0000313" key="1">
    <source>
        <dbReference type="EMBL" id="KKO20657.1"/>
    </source>
</evidence>
<organism evidence="1 2">
    <name type="scientific">Candidatus Brocadia fulgida</name>
    <dbReference type="NCBI Taxonomy" id="380242"/>
    <lineage>
        <taxon>Bacteria</taxon>
        <taxon>Pseudomonadati</taxon>
        <taxon>Planctomycetota</taxon>
        <taxon>Candidatus Brocadiia</taxon>
        <taxon>Candidatus Brocadiales</taxon>
        <taxon>Candidatus Brocadiaceae</taxon>
        <taxon>Candidatus Brocadia</taxon>
    </lineage>
</organism>
<dbReference type="AlphaFoldDB" id="A0A0M2UXS7"/>
<dbReference type="Proteomes" id="UP000034954">
    <property type="component" value="Unassembled WGS sequence"/>
</dbReference>
<dbReference type="EMBL" id="LAQJ01000086">
    <property type="protein sequence ID" value="KKO20657.1"/>
    <property type="molecule type" value="Genomic_DNA"/>
</dbReference>
<reference evidence="1 2" key="1">
    <citation type="journal article" date="2013" name="BMC Microbiol.">
        <title>Identification of the type II cytochrome c maturation pathway in anammox bacteria by comparative genomics.</title>
        <authorList>
            <person name="Ferousi C."/>
            <person name="Speth D.R."/>
            <person name="Reimann J."/>
            <person name="Op den Camp H.J."/>
            <person name="Allen J.W."/>
            <person name="Keltjens J.T."/>
            <person name="Jetten M.S."/>
        </authorList>
    </citation>
    <scope>NUCLEOTIDE SEQUENCE [LARGE SCALE GENOMIC DNA]</scope>
    <source>
        <strain evidence="1">RU1</strain>
    </source>
</reference>
<name>A0A0M2UXS7_9BACT</name>
<accession>A0A0M2UXS7</accession>
<sequence>MDRKIFSKALELYFIMFCFVFATAFAEEPKKIVDDSFLIEEAYNQEAGVVQHIQTFQYMKDKTWDYSFTQEWPVLGQTHQLSYKIPITHVTDPDNSTGIGDVMISYRYQAIMQDRIAFSPRFSALFPTGDYKRGMGSGSPGIQTNLPFSIELSDKWITHWNIGATYTPNSKDSVGSESDNLVGNVGASIIWLIKEDFNFMLEVLWSHSEIFNEEVFTREEDSLLISPGVRYAINFESGLQIVPGIAFPVGLGASEGEYGVFAYLSFEHPLF</sequence>